<name>A0ABQ9I5E3_9NEOP</name>
<dbReference type="EMBL" id="JARBHB010000002">
    <property type="protein sequence ID" value="KAJ8891874.1"/>
    <property type="molecule type" value="Genomic_DNA"/>
</dbReference>
<keyword evidence="3" id="KW-1185">Reference proteome</keyword>
<feature type="region of interest" description="Disordered" evidence="1">
    <location>
        <begin position="26"/>
        <end position="159"/>
    </location>
</feature>
<evidence type="ECO:0000313" key="2">
    <source>
        <dbReference type="EMBL" id="KAJ8891874.1"/>
    </source>
</evidence>
<evidence type="ECO:0000313" key="3">
    <source>
        <dbReference type="Proteomes" id="UP001159363"/>
    </source>
</evidence>
<proteinExistence type="predicted"/>
<gene>
    <name evidence="2" type="ORF">PR048_004429</name>
</gene>
<feature type="compositionally biased region" description="Basic and acidic residues" evidence="1">
    <location>
        <begin position="141"/>
        <end position="159"/>
    </location>
</feature>
<accession>A0ABQ9I5E3</accession>
<organism evidence="2 3">
    <name type="scientific">Dryococelus australis</name>
    <dbReference type="NCBI Taxonomy" id="614101"/>
    <lineage>
        <taxon>Eukaryota</taxon>
        <taxon>Metazoa</taxon>
        <taxon>Ecdysozoa</taxon>
        <taxon>Arthropoda</taxon>
        <taxon>Hexapoda</taxon>
        <taxon>Insecta</taxon>
        <taxon>Pterygota</taxon>
        <taxon>Neoptera</taxon>
        <taxon>Polyneoptera</taxon>
        <taxon>Phasmatodea</taxon>
        <taxon>Verophasmatodea</taxon>
        <taxon>Anareolatae</taxon>
        <taxon>Phasmatidae</taxon>
        <taxon>Eurycanthinae</taxon>
        <taxon>Dryococelus</taxon>
    </lineage>
</organism>
<dbReference type="Proteomes" id="UP001159363">
    <property type="component" value="Chromosome 2"/>
</dbReference>
<feature type="region of interest" description="Disordered" evidence="1">
    <location>
        <begin position="317"/>
        <end position="343"/>
    </location>
</feature>
<feature type="compositionally biased region" description="Basic and acidic residues" evidence="1">
    <location>
        <begin position="117"/>
        <end position="131"/>
    </location>
</feature>
<comment type="caution">
    <text evidence="2">The sequence shown here is derived from an EMBL/GenBank/DDBJ whole genome shotgun (WGS) entry which is preliminary data.</text>
</comment>
<evidence type="ECO:0000256" key="1">
    <source>
        <dbReference type="SAM" id="MobiDB-lite"/>
    </source>
</evidence>
<reference evidence="2 3" key="1">
    <citation type="submission" date="2023-02" db="EMBL/GenBank/DDBJ databases">
        <title>LHISI_Scaffold_Assembly.</title>
        <authorList>
            <person name="Stuart O.P."/>
            <person name="Cleave R."/>
            <person name="Magrath M.J.L."/>
            <person name="Mikheyev A.S."/>
        </authorList>
    </citation>
    <scope>NUCLEOTIDE SEQUENCE [LARGE SCALE GENOMIC DNA]</scope>
    <source>
        <strain evidence="2">Daus_M_001</strain>
        <tissue evidence="2">Leg muscle</tissue>
    </source>
</reference>
<sequence>MRVIEKICRPAASSGMIPTCENPAVIQPGIEPGSPWWEASRLTAQGGGKREPRGERGQGGRDIKEEMSQGGKRDQGGKEPGGKRDQGGKEPGGRELKEESDKGGGGELEEESGQGGKELKEENGQGGEERPRRKVGKGGRKIKEESTRGERYQGGKKGERECRGRIENGVIGGRSWWVGGSESERTRANIGKTCPRIHERIKENAFHPRWCNILPTAGKRSTHVLKRGRQKSITLPCGAHVGPKWGGCVPLWSPASMDELNVDVYCCTKHRREFTCPLTGPLSVRATALASLGVSGFKQSCTTLLVCGFNTMPESYDDDTTHSTRTGVEAETPPPGQHPSRGKVGFTRRFHTLSSIHATKTSLAVAPQSPVVHTCLRSRTLSQTASVKDCGPLGCGTSLTRTFLRRSLNVSEILAGEERSVTPASLAAVGIHGIPKRGSQEAAGASFQVEGRTMWVSDYDAGQLSRRQLQHAHDTTCGSVEIVRELEDLVLRNSGPISPHIYYLQCSLNREGRGTCARSLPLSDAVLSKDILHIVTCSMLRPARTRERTGQRRYMIATRDLDRRLATGEVTSGREVSDCEYQAVKDATGRLDYWTRCTTTARRAVPATETQAGLWELSRQHVWRLQYTIFRILPMAREPALRHGLWPAMIHEELLPLAGLIPYIIWSKISRKCGSYSQCLQGNSTNWKRLDYCVRKWMKATVYQRTTQTREEQLLARIMHAAAEITDSPVQLHRAEQHSTCAAVEASVLRSPKKRASELAIPTTTVLSRMTKDLGLKSLRPTTTVNELSDTDMNKLHLACARLLEVFSPLRQRLIIGIPYDRNRKAQVRLQHHTAGVTAVERKHRRTTLSDKELKVRRGSDRTAVVSQSERPADYGPSPALCTHYLRQRTCLRREPLHWPTPPPPPPAGETDDPAQRRIWRNFWVLAYNPINTAAVQRPAVFGGGHLAECGLRSHERITVDEEFVVWMDERA</sequence>
<protein>
    <submittedName>
        <fullName evidence="2">Uncharacterized protein</fullName>
    </submittedName>
</protein>
<feature type="compositionally biased region" description="Basic and acidic residues" evidence="1">
    <location>
        <begin position="48"/>
        <end position="104"/>
    </location>
</feature>